<evidence type="ECO:0000256" key="2">
    <source>
        <dbReference type="ARBA" id="ARBA00022801"/>
    </source>
</evidence>
<evidence type="ECO:0000256" key="1">
    <source>
        <dbReference type="ARBA" id="ARBA00005953"/>
    </source>
</evidence>
<comment type="caution">
    <text evidence="4">The sequence shown here is derived from an EMBL/GenBank/DDBJ whole genome shotgun (WGS) entry which is preliminary data.</text>
</comment>
<feature type="domain" description="Acyl-ACP thioesterase N-terminal hotdog" evidence="3">
    <location>
        <begin position="9"/>
        <end position="127"/>
    </location>
</feature>
<dbReference type="InterPro" id="IPR002864">
    <property type="entry name" value="Acyl-ACP_thioesterase_NHD"/>
</dbReference>
<dbReference type="Gene3D" id="3.10.129.10">
    <property type="entry name" value="Hotdog Thioesterase"/>
    <property type="match status" value="1"/>
</dbReference>
<dbReference type="EMBL" id="JBHSAT010000004">
    <property type="protein sequence ID" value="MFC3877445.1"/>
    <property type="molecule type" value="Genomic_DNA"/>
</dbReference>
<dbReference type="InterPro" id="IPR029069">
    <property type="entry name" value="HotDog_dom_sf"/>
</dbReference>
<evidence type="ECO:0000259" key="3">
    <source>
        <dbReference type="Pfam" id="PF01643"/>
    </source>
</evidence>
<name>A0ABV8AIA6_9FLAO</name>
<dbReference type="RefSeq" id="WP_386099745.1">
    <property type="nucleotide sequence ID" value="NZ_JBHSAT010000004.1"/>
</dbReference>
<dbReference type="InterPro" id="IPR050563">
    <property type="entry name" value="4-hydroxybenzoyl-CoA_TE"/>
</dbReference>
<protein>
    <submittedName>
        <fullName evidence="4">Acyl-CoA thioesterase</fullName>
        <ecNumber evidence="4">3.1.2.-</ecNumber>
    </submittedName>
</protein>
<accession>A0ABV8AIA6</accession>
<dbReference type="GO" id="GO:0016787">
    <property type="term" value="F:hydrolase activity"/>
    <property type="evidence" value="ECO:0007669"/>
    <property type="project" value="UniProtKB-KW"/>
</dbReference>
<comment type="similarity">
    <text evidence="1">Belongs to the 4-hydroxybenzoyl-CoA thioesterase family.</text>
</comment>
<dbReference type="PANTHER" id="PTHR31793">
    <property type="entry name" value="4-HYDROXYBENZOYL-COA THIOESTERASE FAMILY MEMBER"/>
    <property type="match status" value="1"/>
</dbReference>
<gene>
    <name evidence="4" type="ORF">ACFOSX_09395</name>
</gene>
<reference evidence="5" key="1">
    <citation type="journal article" date="2019" name="Int. J. Syst. Evol. Microbiol.">
        <title>The Global Catalogue of Microorganisms (GCM) 10K type strain sequencing project: providing services to taxonomists for standard genome sequencing and annotation.</title>
        <authorList>
            <consortium name="The Broad Institute Genomics Platform"/>
            <consortium name="The Broad Institute Genome Sequencing Center for Infectious Disease"/>
            <person name="Wu L."/>
            <person name="Ma J."/>
        </authorList>
    </citation>
    <scope>NUCLEOTIDE SEQUENCE [LARGE SCALE GENOMIC DNA]</scope>
    <source>
        <strain evidence="5">CECT 8979</strain>
    </source>
</reference>
<proteinExistence type="inferred from homology"/>
<keyword evidence="2 4" id="KW-0378">Hydrolase</keyword>
<dbReference type="PANTHER" id="PTHR31793:SF27">
    <property type="entry name" value="NOVEL THIOESTERASE SUPERFAMILY DOMAIN AND SAPOSIN A-TYPE DOMAIN CONTAINING PROTEIN (0610012H03RIK)"/>
    <property type="match status" value="1"/>
</dbReference>
<dbReference type="SUPFAM" id="SSF54637">
    <property type="entry name" value="Thioesterase/thiol ester dehydrase-isomerase"/>
    <property type="match status" value="1"/>
</dbReference>
<dbReference type="EC" id="3.1.2.-" evidence="4"/>
<keyword evidence="5" id="KW-1185">Reference proteome</keyword>
<dbReference type="CDD" id="cd00586">
    <property type="entry name" value="4HBT"/>
    <property type="match status" value="1"/>
</dbReference>
<dbReference type="Pfam" id="PF01643">
    <property type="entry name" value="Acyl-ACP_TE"/>
    <property type="match status" value="1"/>
</dbReference>
<sequence>MQKLVKYITVTQDDLDALNHVNNVRYVQWVQDIAEEHWLSKAPKSILDSYFWVLVQHNISYKGSAVLGDAIRLETYVEKSEGVKSIRRVSMYNNASNQLLVDSETHWCFMAKDSSRPARITPEVAKLFN</sequence>
<evidence type="ECO:0000313" key="5">
    <source>
        <dbReference type="Proteomes" id="UP001595812"/>
    </source>
</evidence>
<organism evidence="4 5">
    <name type="scientific">Winogradskyella maritima</name>
    <dbReference type="NCBI Taxonomy" id="1517766"/>
    <lineage>
        <taxon>Bacteria</taxon>
        <taxon>Pseudomonadati</taxon>
        <taxon>Bacteroidota</taxon>
        <taxon>Flavobacteriia</taxon>
        <taxon>Flavobacteriales</taxon>
        <taxon>Flavobacteriaceae</taxon>
        <taxon>Winogradskyella</taxon>
    </lineage>
</organism>
<evidence type="ECO:0000313" key="4">
    <source>
        <dbReference type="EMBL" id="MFC3877445.1"/>
    </source>
</evidence>
<dbReference type="Proteomes" id="UP001595812">
    <property type="component" value="Unassembled WGS sequence"/>
</dbReference>